<dbReference type="PANTHER" id="PTHR10192:SF5">
    <property type="entry name" value="GEPHYRIN"/>
    <property type="match status" value="1"/>
</dbReference>
<organism evidence="8 9">
    <name type="scientific">Dactylosporangium maewongense</name>
    <dbReference type="NCBI Taxonomy" id="634393"/>
    <lineage>
        <taxon>Bacteria</taxon>
        <taxon>Bacillati</taxon>
        <taxon>Actinomycetota</taxon>
        <taxon>Actinomycetes</taxon>
        <taxon>Micromonosporales</taxon>
        <taxon>Micromonosporaceae</taxon>
        <taxon>Dactylosporangium</taxon>
    </lineage>
</organism>
<dbReference type="Gene3D" id="3.40.980.10">
    <property type="entry name" value="MoaB/Mog-like domain"/>
    <property type="match status" value="1"/>
</dbReference>
<feature type="compositionally biased region" description="Pro residues" evidence="6">
    <location>
        <begin position="1"/>
        <end position="16"/>
    </location>
</feature>
<dbReference type="SUPFAM" id="SSF53218">
    <property type="entry name" value="Molybdenum cofactor biosynthesis proteins"/>
    <property type="match status" value="1"/>
</dbReference>
<keyword evidence="5" id="KW-0808">Transferase</keyword>
<dbReference type="Gene3D" id="2.40.340.10">
    <property type="entry name" value="MoeA, C-terminal, domain IV"/>
    <property type="match status" value="1"/>
</dbReference>
<comment type="similarity">
    <text evidence="2 5">Belongs to the MoeA family.</text>
</comment>
<dbReference type="Pfam" id="PF00994">
    <property type="entry name" value="MoCF_biosynth"/>
    <property type="match status" value="1"/>
</dbReference>
<dbReference type="EC" id="2.10.1.1" evidence="5"/>
<dbReference type="InterPro" id="IPR036135">
    <property type="entry name" value="MoeA_linker/N_sf"/>
</dbReference>
<sequence length="458" mass="46433">MRSPAVPDPLMAPPPGVRRAAGPPRAGLHPARAMAADNRYWKRPFGEERATCPDTVDDMTAAITRPHHPRHHAGGTPWAAARALAHRVAEPLGLVEVPLTGAAGRTLARPLAAAVDLPGFDNAAMDGYAVRGDGPWRVVGGVLAGGPGAAPLAPGEAVEIATGAPVPAGADRVVPYEVVARHGAVVSASGDGAGKRHIRRAGEYVTAGRPVLPAGSVLTAAALGLAASVGVDVVTVRRAPTVRLLLTGDEIVTAGTPAHGQVRDAIGPTLTALLRAWSADLVDVRWTPDHPAAVTAAAVERSLSDVDVTVVGGASSVGPADALHDVLTTAGATIHVDGVDCRPGHPQVLASRAGHWLVGLPGNPYAAMVAAFTLLQPLLAGLAGRTLPALPRVCLDGTPRVHATATSIVPVRWDGAAPSVVDGARPGHLGAAALADALAVVPPAWRPGETVELLLLPQ</sequence>
<evidence type="ECO:0000259" key="7">
    <source>
        <dbReference type="SMART" id="SM00852"/>
    </source>
</evidence>
<dbReference type="InterPro" id="IPR001453">
    <property type="entry name" value="MoaB/Mog_dom"/>
</dbReference>
<accession>A0ABP4M3T8</accession>
<dbReference type="Proteomes" id="UP001501470">
    <property type="component" value="Unassembled WGS sequence"/>
</dbReference>
<comment type="cofactor">
    <cofactor evidence="5">
        <name>Mg(2+)</name>
        <dbReference type="ChEBI" id="CHEBI:18420"/>
    </cofactor>
</comment>
<keyword evidence="5" id="KW-0501">Molybdenum cofactor biosynthesis</keyword>
<keyword evidence="3 5" id="KW-0500">Molybdenum</keyword>
<dbReference type="SUPFAM" id="SSF63882">
    <property type="entry name" value="MoeA N-terminal region -like"/>
    <property type="match status" value="1"/>
</dbReference>
<reference evidence="9" key="1">
    <citation type="journal article" date="2019" name="Int. J. Syst. Evol. Microbiol.">
        <title>The Global Catalogue of Microorganisms (GCM) 10K type strain sequencing project: providing services to taxonomists for standard genome sequencing and annotation.</title>
        <authorList>
            <consortium name="The Broad Institute Genomics Platform"/>
            <consortium name="The Broad Institute Genome Sequencing Center for Infectious Disease"/>
            <person name="Wu L."/>
            <person name="Ma J."/>
        </authorList>
    </citation>
    <scope>NUCLEOTIDE SEQUENCE [LARGE SCALE GENOMIC DNA]</scope>
    <source>
        <strain evidence="9">JCM 15933</strain>
    </source>
</reference>
<proteinExistence type="inferred from homology"/>
<dbReference type="CDD" id="cd00887">
    <property type="entry name" value="MoeA"/>
    <property type="match status" value="1"/>
</dbReference>
<comment type="caution">
    <text evidence="8">The sequence shown here is derived from an EMBL/GenBank/DDBJ whole genome shotgun (WGS) entry which is preliminary data.</text>
</comment>
<feature type="region of interest" description="Disordered" evidence="6">
    <location>
        <begin position="1"/>
        <end position="30"/>
    </location>
</feature>
<dbReference type="InterPro" id="IPR038987">
    <property type="entry name" value="MoeA-like"/>
</dbReference>
<dbReference type="Gene3D" id="3.90.105.10">
    <property type="entry name" value="Molybdopterin biosynthesis moea protein, domain 2"/>
    <property type="match status" value="1"/>
</dbReference>
<gene>
    <name evidence="8" type="ORF">GCM10009827_062120</name>
</gene>
<keyword evidence="9" id="KW-1185">Reference proteome</keyword>
<evidence type="ECO:0000256" key="5">
    <source>
        <dbReference type="RuleBase" id="RU365090"/>
    </source>
</evidence>
<evidence type="ECO:0000256" key="3">
    <source>
        <dbReference type="ARBA" id="ARBA00022505"/>
    </source>
</evidence>
<dbReference type="PANTHER" id="PTHR10192">
    <property type="entry name" value="MOLYBDOPTERIN BIOSYNTHESIS PROTEIN"/>
    <property type="match status" value="1"/>
</dbReference>
<dbReference type="Gene3D" id="2.170.190.11">
    <property type="entry name" value="Molybdopterin biosynthesis moea protein, domain 3"/>
    <property type="match status" value="1"/>
</dbReference>
<dbReference type="SMART" id="SM00852">
    <property type="entry name" value="MoCF_biosynth"/>
    <property type="match status" value="1"/>
</dbReference>
<name>A0ABP4M3T8_9ACTN</name>
<dbReference type="InterPro" id="IPR036688">
    <property type="entry name" value="MoeA_C_domain_IV_sf"/>
</dbReference>
<dbReference type="InterPro" id="IPR005110">
    <property type="entry name" value="MoeA_linker/N"/>
</dbReference>
<feature type="compositionally biased region" description="Low complexity" evidence="6">
    <location>
        <begin position="17"/>
        <end position="30"/>
    </location>
</feature>
<comment type="pathway">
    <text evidence="5">Cofactor biosynthesis; molybdopterin biosynthesis.</text>
</comment>
<keyword evidence="5" id="KW-0479">Metal-binding</keyword>
<evidence type="ECO:0000256" key="2">
    <source>
        <dbReference type="ARBA" id="ARBA00010763"/>
    </source>
</evidence>
<dbReference type="InterPro" id="IPR036425">
    <property type="entry name" value="MoaB/Mog-like_dom_sf"/>
</dbReference>
<dbReference type="Pfam" id="PF03453">
    <property type="entry name" value="MoeA_N"/>
    <property type="match status" value="1"/>
</dbReference>
<evidence type="ECO:0000313" key="8">
    <source>
        <dbReference type="EMBL" id="GAA1535410.1"/>
    </source>
</evidence>
<evidence type="ECO:0000313" key="9">
    <source>
        <dbReference type="Proteomes" id="UP001501470"/>
    </source>
</evidence>
<dbReference type="EMBL" id="BAAAQD010000013">
    <property type="protein sequence ID" value="GAA1535410.1"/>
    <property type="molecule type" value="Genomic_DNA"/>
</dbReference>
<keyword evidence="5" id="KW-0460">Magnesium</keyword>
<protein>
    <recommendedName>
        <fullName evidence="5">Molybdopterin molybdenumtransferase</fullName>
        <ecNumber evidence="5">2.10.1.1</ecNumber>
    </recommendedName>
</protein>
<comment type="function">
    <text evidence="1 5">Catalyzes the insertion of molybdate into adenylated molybdopterin with the concomitant release of AMP.</text>
</comment>
<evidence type="ECO:0000256" key="4">
    <source>
        <dbReference type="ARBA" id="ARBA00047317"/>
    </source>
</evidence>
<evidence type="ECO:0000256" key="1">
    <source>
        <dbReference type="ARBA" id="ARBA00002901"/>
    </source>
</evidence>
<feature type="domain" description="MoaB/Mog" evidence="7">
    <location>
        <begin position="243"/>
        <end position="381"/>
    </location>
</feature>
<evidence type="ECO:0000256" key="6">
    <source>
        <dbReference type="SAM" id="MobiDB-lite"/>
    </source>
</evidence>
<comment type="catalytic activity">
    <reaction evidence="4">
        <text>adenylyl-molybdopterin + molybdate = Mo-molybdopterin + AMP + H(+)</text>
        <dbReference type="Rhea" id="RHEA:35047"/>
        <dbReference type="ChEBI" id="CHEBI:15378"/>
        <dbReference type="ChEBI" id="CHEBI:36264"/>
        <dbReference type="ChEBI" id="CHEBI:62727"/>
        <dbReference type="ChEBI" id="CHEBI:71302"/>
        <dbReference type="ChEBI" id="CHEBI:456215"/>
        <dbReference type="EC" id="2.10.1.1"/>
    </reaction>
</comment>